<dbReference type="Proteomes" id="UP000243978">
    <property type="component" value="Unassembled WGS sequence"/>
</dbReference>
<dbReference type="EMBL" id="QBKS01000001">
    <property type="protein sequence ID" value="PTX57158.1"/>
    <property type="molecule type" value="Genomic_DNA"/>
</dbReference>
<name>A0A2T6BM56_9RHOB</name>
<sequence length="97" mass="9876">MRWLAVALVAVACAPAPVSPERAAELCRNEPGLADGVSGNVGVGVGSGGGKAKGSIVLTDRVFNPEDPQDAFEACVRRKVNGEPDPTRFGITIGAST</sequence>
<protein>
    <submittedName>
        <fullName evidence="1">Uncharacterized protein</fullName>
    </submittedName>
</protein>
<comment type="caution">
    <text evidence="1">The sequence shown here is derived from an EMBL/GenBank/DDBJ whole genome shotgun (WGS) entry which is preliminary data.</text>
</comment>
<proteinExistence type="predicted"/>
<keyword evidence="2" id="KW-1185">Reference proteome</keyword>
<dbReference type="OrthoDB" id="7659157at2"/>
<dbReference type="RefSeq" id="WP_107845284.1">
    <property type="nucleotide sequence ID" value="NZ_QBKS01000001.1"/>
</dbReference>
<dbReference type="AlphaFoldDB" id="A0A2T6BM56"/>
<organism evidence="1 2">
    <name type="scientific">Litoreibacter ponti</name>
    <dbReference type="NCBI Taxonomy" id="1510457"/>
    <lineage>
        <taxon>Bacteria</taxon>
        <taxon>Pseudomonadati</taxon>
        <taxon>Pseudomonadota</taxon>
        <taxon>Alphaproteobacteria</taxon>
        <taxon>Rhodobacterales</taxon>
        <taxon>Roseobacteraceae</taxon>
        <taxon>Litoreibacter</taxon>
    </lineage>
</organism>
<evidence type="ECO:0000313" key="2">
    <source>
        <dbReference type="Proteomes" id="UP000243978"/>
    </source>
</evidence>
<gene>
    <name evidence="1" type="ORF">C8N43_1824</name>
</gene>
<accession>A0A2T6BM56</accession>
<evidence type="ECO:0000313" key="1">
    <source>
        <dbReference type="EMBL" id="PTX57158.1"/>
    </source>
</evidence>
<reference evidence="1 2" key="1">
    <citation type="submission" date="2018-04" db="EMBL/GenBank/DDBJ databases">
        <title>Genomic Encyclopedia of Archaeal and Bacterial Type Strains, Phase II (KMG-II): from individual species to whole genera.</title>
        <authorList>
            <person name="Goeker M."/>
        </authorList>
    </citation>
    <scope>NUCLEOTIDE SEQUENCE [LARGE SCALE GENOMIC DNA]</scope>
    <source>
        <strain evidence="1 2">DSM 100977</strain>
    </source>
</reference>